<feature type="domain" description="NADH:flavin oxidoreductase/NADH oxidase N-terminal" evidence="5">
    <location>
        <begin position="60"/>
        <end position="367"/>
    </location>
</feature>
<keyword evidence="4" id="KW-0560">Oxidoreductase</keyword>
<dbReference type="AlphaFoldDB" id="A0A6A6TSQ1"/>
<dbReference type="InterPro" id="IPR013785">
    <property type="entry name" value="Aldolase_TIM"/>
</dbReference>
<evidence type="ECO:0000313" key="7">
    <source>
        <dbReference type="Proteomes" id="UP000799324"/>
    </source>
</evidence>
<evidence type="ECO:0000256" key="2">
    <source>
        <dbReference type="ARBA" id="ARBA00022630"/>
    </source>
</evidence>
<dbReference type="PANTHER" id="PTHR43656">
    <property type="entry name" value="BINDING OXIDOREDUCTASE, PUTATIVE (AFU_ORTHOLOGUE AFUA_2G08260)-RELATED"/>
    <property type="match status" value="1"/>
</dbReference>
<protein>
    <submittedName>
        <fullName evidence="6">FMN-linked oxidoreductase</fullName>
    </submittedName>
</protein>
<keyword evidence="7" id="KW-1185">Reference proteome</keyword>
<gene>
    <name evidence="6" type="ORF">K491DRAFT_686004</name>
</gene>
<dbReference type="EMBL" id="MU004288">
    <property type="protein sequence ID" value="KAF2662852.1"/>
    <property type="molecule type" value="Genomic_DNA"/>
</dbReference>
<evidence type="ECO:0000256" key="3">
    <source>
        <dbReference type="ARBA" id="ARBA00022643"/>
    </source>
</evidence>
<dbReference type="GO" id="GO:0010181">
    <property type="term" value="F:FMN binding"/>
    <property type="evidence" value="ECO:0007669"/>
    <property type="project" value="InterPro"/>
</dbReference>
<sequence>MAPKRYQSAPADPAPLGQPIHFPFSKRTSPNKFLKGAMTERLSSWHPTDFLKRGVPSPELIHVYRRWGQGGTGLLLTGNVMIDYDQLEAPGNAIIPPGAEFSGERFEAFKELATESKKEGSLILAQVSHPGRQVEARVQKDPVSASDVKLTKSLFGAAIEFAKPHAATKQEIGQIVDSFAHAAEYLDKAGYDGIELHGAHGYLLAQFLSLTTNKRTDEYGGSITNRARIITEIASKIRARTSPSFILGIKLNSVEFQESGFQPEEAREVVKLLEQYRYDFVELSGGTYEDFRMSVADMKESTRKRESFFIEFADLIAPAAKEIKVYVTGGFRTVGAMVEALNTIDGIGLGRPLCGEPNLVKDILAGRVSGVIQPALADADLALSITLGGVHIKQISKDHQPFDASDPENIEGFKKDVQASMAKMIADTGLEFVHSTDLVSVKTIPYGGAAEGVVSQAV</sequence>
<dbReference type="Proteomes" id="UP000799324">
    <property type="component" value="Unassembled WGS sequence"/>
</dbReference>
<dbReference type="Pfam" id="PF00724">
    <property type="entry name" value="Oxidored_FMN"/>
    <property type="match status" value="1"/>
</dbReference>
<dbReference type="Gene3D" id="3.20.20.70">
    <property type="entry name" value="Aldolase class I"/>
    <property type="match status" value="1"/>
</dbReference>
<accession>A0A6A6TSQ1</accession>
<dbReference type="SUPFAM" id="SSF51395">
    <property type="entry name" value="FMN-linked oxidoreductases"/>
    <property type="match status" value="1"/>
</dbReference>
<organism evidence="6 7">
    <name type="scientific">Lophiostoma macrostomum CBS 122681</name>
    <dbReference type="NCBI Taxonomy" id="1314788"/>
    <lineage>
        <taxon>Eukaryota</taxon>
        <taxon>Fungi</taxon>
        <taxon>Dikarya</taxon>
        <taxon>Ascomycota</taxon>
        <taxon>Pezizomycotina</taxon>
        <taxon>Dothideomycetes</taxon>
        <taxon>Pleosporomycetidae</taxon>
        <taxon>Pleosporales</taxon>
        <taxon>Lophiostomataceae</taxon>
        <taxon>Lophiostoma</taxon>
    </lineage>
</organism>
<evidence type="ECO:0000259" key="5">
    <source>
        <dbReference type="Pfam" id="PF00724"/>
    </source>
</evidence>
<dbReference type="InterPro" id="IPR051799">
    <property type="entry name" value="NADH_flavin_oxidoreductase"/>
</dbReference>
<dbReference type="OrthoDB" id="1663137at2759"/>
<evidence type="ECO:0000256" key="4">
    <source>
        <dbReference type="ARBA" id="ARBA00023002"/>
    </source>
</evidence>
<evidence type="ECO:0000313" key="6">
    <source>
        <dbReference type="EMBL" id="KAF2662852.1"/>
    </source>
</evidence>
<dbReference type="GO" id="GO:0016491">
    <property type="term" value="F:oxidoreductase activity"/>
    <property type="evidence" value="ECO:0007669"/>
    <property type="project" value="UniProtKB-KW"/>
</dbReference>
<keyword evidence="2" id="KW-0285">Flavoprotein</keyword>
<comment type="similarity">
    <text evidence="1">Belongs to the NADH:flavin oxidoreductase/NADH oxidase family.</text>
</comment>
<name>A0A6A6TSQ1_9PLEO</name>
<reference evidence="6" key="1">
    <citation type="journal article" date="2020" name="Stud. Mycol.">
        <title>101 Dothideomycetes genomes: a test case for predicting lifestyles and emergence of pathogens.</title>
        <authorList>
            <person name="Haridas S."/>
            <person name="Albert R."/>
            <person name="Binder M."/>
            <person name="Bloem J."/>
            <person name="Labutti K."/>
            <person name="Salamov A."/>
            <person name="Andreopoulos B."/>
            <person name="Baker S."/>
            <person name="Barry K."/>
            <person name="Bills G."/>
            <person name="Bluhm B."/>
            <person name="Cannon C."/>
            <person name="Castanera R."/>
            <person name="Culley D."/>
            <person name="Daum C."/>
            <person name="Ezra D."/>
            <person name="Gonzalez J."/>
            <person name="Henrissat B."/>
            <person name="Kuo A."/>
            <person name="Liang C."/>
            <person name="Lipzen A."/>
            <person name="Lutzoni F."/>
            <person name="Magnuson J."/>
            <person name="Mondo S."/>
            <person name="Nolan M."/>
            <person name="Ohm R."/>
            <person name="Pangilinan J."/>
            <person name="Park H.-J."/>
            <person name="Ramirez L."/>
            <person name="Alfaro M."/>
            <person name="Sun H."/>
            <person name="Tritt A."/>
            <person name="Yoshinaga Y."/>
            <person name="Zwiers L.-H."/>
            <person name="Turgeon B."/>
            <person name="Goodwin S."/>
            <person name="Spatafora J."/>
            <person name="Crous P."/>
            <person name="Grigoriev I."/>
        </authorList>
    </citation>
    <scope>NUCLEOTIDE SEQUENCE</scope>
    <source>
        <strain evidence="6">CBS 122681</strain>
    </source>
</reference>
<evidence type="ECO:0000256" key="1">
    <source>
        <dbReference type="ARBA" id="ARBA00005979"/>
    </source>
</evidence>
<dbReference type="PANTHER" id="PTHR43656:SF5">
    <property type="entry name" value="NADH:FLAVIN OXIDOREDUCTASE_NADH OXIDASE N-TERMINAL DOMAIN-CONTAINING PROTEIN"/>
    <property type="match status" value="1"/>
</dbReference>
<dbReference type="InterPro" id="IPR001155">
    <property type="entry name" value="OxRdtase_FMN_N"/>
</dbReference>
<dbReference type="CDD" id="cd04733">
    <property type="entry name" value="OYE_like_2_FMN"/>
    <property type="match status" value="1"/>
</dbReference>
<keyword evidence="3" id="KW-0288">FMN</keyword>
<proteinExistence type="inferred from homology"/>